<dbReference type="OrthoDB" id="177137at2157"/>
<feature type="compositionally biased region" description="Acidic residues" evidence="1">
    <location>
        <begin position="47"/>
        <end position="68"/>
    </location>
</feature>
<dbReference type="Pfam" id="PF24332">
    <property type="entry name" value="DUF7500"/>
    <property type="match status" value="1"/>
</dbReference>
<feature type="compositionally biased region" description="Basic and acidic residues" evidence="1">
    <location>
        <begin position="15"/>
        <end position="25"/>
    </location>
</feature>
<keyword evidence="4" id="KW-1185">Reference proteome</keyword>
<sequence>MAPADPPDDAPPSARTEEGVVRPDELDYTSSERVAELSDGRYVVATDNDDAPSTEGADEAGASDEDGTPDDRGTLARQQMARYVSESGSDYGFALTAAFDGDVAQHERFTDDLAAGFGELVTWYVEQIDTEASPAEAIGILLLASETTVTYPANTLAAVLREHGLSMDDSIADLIEALRDERLQIPADE</sequence>
<name>A0A1H5Z8P0_9EURY</name>
<reference evidence="3 4" key="1">
    <citation type="submission" date="2016-10" db="EMBL/GenBank/DDBJ databases">
        <authorList>
            <person name="de Groot N.N."/>
        </authorList>
    </citation>
    <scope>NUCLEOTIDE SEQUENCE [LARGE SCALE GENOMIC DNA]</scope>
    <source>
        <strain evidence="3 4">CGMCC 1.10331</strain>
    </source>
</reference>
<accession>A0A1H5Z8P0</accession>
<dbReference type="Proteomes" id="UP000236740">
    <property type="component" value="Unassembled WGS sequence"/>
</dbReference>
<organism evidence="3 4">
    <name type="scientific">Halobellus limi</name>
    <dbReference type="NCBI Taxonomy" id="699433"/>
    <lineage>
        <taxon>Archaea</taxon>
        <taxon>Methanobacteriati</taxon>
        <taxon>Methanobacteriota</taxon>
        <taxon>Stenosarchaea group</taxon>
        <taxon>Halobacteria</taxon>
        <taxon>Halobacteriales</taxon>
        <taxon>Haloferacaceae</taxon>
        <taxon>Halobellus</taxon>
    </lineage>
</organism>
<dbReference type="RefSeq" id="WP_103991611.1">
    <property type="nucleotide sequence ID" value="NZ_CP031311.1"/>
</dbReference>
<evidence type="ECO:0000313" key="3">
    <source>
        <dbReference type="EMBL" id="SEG32390.1"/>
    </source>
</evidence>
<dbReference type="EMBL" id="FNVN01000002">
    <property type="protein sequence ID" value="SEG32390.1"/>
    <property type="molecule type" value="Genomic_DNA"/>
</dbReference>
<protein>
    <submittedName>
        <fullName evidence="3">Uncharacterized protein</fullName>
    </submittedName>
</protein>
<evidence type="ECO:0000313" key="5">
    <source>
        <dbReference type="Proteomes" id="UP000296733"/>
    </source>
</evidence>
<evidence type="ECO:0000313" key="4">
    <source>
        <dbReference type="Proteomes" id="UP000236740"/>
    </source>
</evidence>
<dbReference type="KEGG" id="hlm:DV707_11225"/>
<dbReference type="Proteomes" id="UP000296733">
    <property type="component" value="Chromosome"/>
</dbReference>
<dbReference type="EMBL" id="CP031311">
    <property type="protein sequence ID" value="QCC48187.1"/>
    <property type="molecule type" value="Genomic_DNA"/>
</dbReference>
<proteinExistence type="predicted"/>
<feature type="region of interest" description="Disordered" evidence="1">
    <location>
        <begin position="1"/>
        <end position="73"/>
    </location>
</feature>
<evidence type="ECO:0000313" key="2">
    <source>
        <dbReference type="EMBL" id="QCC48187.1"/>
    </source>
</evidence>
<evidence type="ECO:0000256" key="1">
    <source>
        <dbReference type="SAM" id="MobiDB-lite"/>
    </source>
</evidence>
<dbReference type="GeneID" id="39858673"/>
<dbReference type="AlphaFoldDB" id="A0A1H5Z8P0"/>
<reference evidence="2 5" key="2">
    <citation type="journal article" date="2019" name="Nat. Commun.">
        <title>A new type of DNA phosphorothioation-based antiviral system in archaea.</title>
        <authorList>
            <person name="Xiong L."/>
            <person name="Liu S."/>
            <person name="Chen S."/>
            <person name="Xiao Y."/>
            <person name="Zhu B."/>
            <person name="Gao Y."/>
            <person name="Zhang Y."/>
            <person name="Chen B."/>
            <person name="Luo J."/>
            <person name="Deng Z."/>
            <person name="Chen X."/>
            <person name="Wang L."/>
            <person name="Chen S."/>
        </authorList>
    </citation>
    <scope>NUCLEOTIDE SEQUENCE [LARGE SCALE GENOMIC DNA]</scope>
    <source>
        <strain evidence="2 5">CGMCC 1.10331</strain>
    </source>
</reference>
<gene>
    <name evidence="2" type="ORF">DV707_11225</name>
    <name evidence="3" type="ORF">SAMN04488133_1888</name>
</gene>
<dbReference type="InterPro" id="IPR055923">
    <property type="entry name" value="DUF7500"/>
</dbReference>